<accession>A0A2B7Z1E2</accession>
<organism evidence="1 2">
    <name type="scientific">[Emmonsia] crescens</name>
    <dbReference type="NCBI Taxonomy" id="73230"/>
    <lineage>
        <taxon>Eukaryota</taxon>
        <taxon>Fungi</taxon>
        <taxon>Dikarya</taxon>
        <taxon>Ascomycota</taxon>
        <taxon>Pezizomycotina</taxon>
        <taxon>Eurotiomycetes</taxon>
        <taxon>Eurotiomycetidae</taxon>
        <taxon>Onygenales</taxon>
        <taxon>Ajellomycetaceae</taxon>
        <taxon>Emergomyces</taxon>
    </lineage>
</organism>
<dbReference type="Proteomes" id="UP000226031">
    <property type="component" value="Unassembled WGS sequence"/>
</dbReference>
<proteinExistence type="predicted"/>
<evidence type="ECO:0000313" key="2">
    <source>
        <dbReference type="Proteomes" id="UP000226031"/>
    </source>
</evidence>
<comment type="caution">
    <text evidence="1">The sequence shown here is derived from an EMBL/GenBank/DDBJ whole genome shotgun (WGS) entry which is preliminary data.</text>
</comment>
<reference evidence="1 2" key="1">
    <citation type="submission" date="2017-10" db="EMBL/GenBank/DDBJ databases">
        <title>Comparative genomics in systemic dimorphic fungi from Ajellomycetaceae.</title>
        <authorList>
            <person name="Munoz J.F."/>
            <person name="Mcewen J.G."/>
            <person name="Clay O.K."/>
            <person name="Cuomo C.A."/>
        </authorList>
    </citation>
    <scope>NUCLEOTIDE SEQUENCE [LARGE SCALE GENOMIC DNA]</scope>
    <source>
        <strain evidence="1 2">UAMH4076</strain>
    </source>
</reference>
<evidence type="ECO:0000313" key="1">
    <source>
        <dbReference type="EMBL" id="PGH30174.1"/>
    </source>
</evidence>
<name>A0A2B7Z1E2_9EURO</name>
<dbReference type="AlphaFoldDB" id="A0A2B7Z1E2"/>
<protein>
    <submittedName>
        <fullName evidence="1">Uncharacterized protein</fullName>
    </submittedName>
</protein>
<gene>
    <name evidence="1" type="ORF">GX50_07074</name>
</gene>
<sequence>MGFCRQRIFGSNGDGGSHVECLIIQTDIPSQPHLFHKVPAIQRLLETAYRPILMNLLHEDKMAVVTFIKAGYADLSIVAMWVETLVDESISAFDVPLIRLAEGAIPQLVCPQCLVKVLQPNMEHFQAAPPWPQYTAVRSLGTRLFFDVRPQTHTGDLAIPRGRTDES</sequence>
<dbReference type="EMBL" id="PDND01000188">
    <property type="protein sequence ID" value="PGH30174.1"/>
    <property type="molecule type" value="Genomic_DNA"/>
</dbReference>
<keyword evidence="2" id="KW-1185">Reference proteome</keyword>